<protein>
    <recommendedName>
        <fullName evidence="4">HTH araC/xylS-type domain-containing protein</fullName>
    </recommendedName>
</protein>
<name>A0A0F5JN32_9BACT</name>
<dbReference type="InterPro" id="IPR046532">
    <property type="entry name" value="DUF6597"/>
</dbReference>
<dbReference type="AlphaFoldDB" id="A0A0F5JN32"/>
<keyword evidence="3" id="KW-0804">Transcription</keyword>
<dbReference type="PANTHER" id="PTHR46796">
    <property type="entry name" value="HTH-TYPE TRANSCRIPTIONAL ACTIVATOR RHAS-RELATED"/>
    <property type="match status" value="1"/>
</dbReference>
<evidence type="ECO:0000256" key="3">
    <source>
        <dbReference type="ARBA" id="ARBA00023163"/>
    </source>
</evidence>
<dbReference type="SUPFAM" id="SSF46689">
    <property type="entry name" value="Homeodomain-like"/>
    <property type="match status" value="2"/>
</dbReference>
<dbReference type="PATRIC" id="fig|1203610.3.peg.783"/>
<gene>
    <name evidence="5" type="ORF">HMPREF1536_00761</name>
</gene>
<dbReference type="HOGENOM" id="CLU_066193_1_0_10"/>
<feature type="domain" description="HTH araC/xylS-type" evidence="4">
    <location>
        <begin position="159"/>
        <end position="259"/>
    </location>
</feature>
<dbReference type="STRING" id="1203610.HMPREF1536_00761"/>
<evidence type="ECO:0000256" key="1">
    <source>
        <dbReference type="ARBA" id="ARBA00023015"/>
    </source>
</evidence>
<evidence type="ECO:0000256" key="2">
    <source>
        <dbReference type="ARBA" id="ARBA00023125"/>
    </source>
</evidence>
<dbReference type="PANTHER" id="PTHR46796:SF13">
    <property type="entry name" value="HTH-TYPE TRANSCRIPTIONAL ACTIVATOR RHAS"/>
    <property type="match status" value="1"/>
</dbReference>
<keyword evidence="1" id="KW-0805">Transcription regulation</keyword>
<comment type="caution">
    <text evidence="5">The sequence shown here is derived from an EMBL/GenBank/DDBJ whole genome shotgun (WGS) entry which is preliminary data.</text>
</comment>
<accession>A0A0F5JN32</accession>
<dbReference type="EMBL" id="AQHW01000005">
    <property type="protein sequence ID" value="KKB59221.1"/>
    <property type="molecule type" value="Genomic_DNA"/>
</dbReference>
<dbReference type="InterPro" id="IPR050204">
    <property type="entry name" value="AraC_XylS_family_regulators"/>
</dbReference>
<sequence length="279" mass="32805">MSISMRESKILYPSPLLSQYIKYYWVLKTDETEPMVIQTIPSGCVHLVFHRGNNLHIQSKGLLQPKNFIRGQFSCYGSLVSEGSIDMIAIIFHPLGMNPFLRCSMNDLYNRYIDVEDIEDVELNHLRDSIISERNAQTCIRLIELFCMKRLIDADHNYKRIENSIRQIIRHPQIDVDTLAGNACLGYRQFKRVFTNYVGMNPKEYYRVVRFQRILYVLQNNPEMEIVDLSYICGFYDPSHLVKDFREFSGCTPTQYLSSRSPYSTFFSEDCRLNIIKYH</sequence>
<organism evidence="5 6">
    <name type="scientific">Parabacteroides gordonii MS-1 = DSM 23371</name>
    <dbReference type="NCBI Taxonomy" id="1203610"/>
    <lineage>
        <taxon>Bacteria</taxon>
        <taxon>Pseudomonadati</taxon>
        <taxon>Bacteroidota</taxon>
        <taxon>Bacteroidia</taxon>
        <taxon>Bacteroidales</taxon>
        <taxon>Tannerellaceae</taxon>
        <taxon>Parabacteroides</taxon>
    </lineage>
</organism>
<dbReference type="PROSITE" id="PS01124">
    <property type="entry name" value="HTH_ARAC_FAMILY_2"/>
    <property type="match status" value="1"/>
</dbReference>
<reference evidence="5 6" key="1">
    <citation type="submission" date="2013-04" db="EMBL/GenBank/DDBJ databases">
        <title>The Genome Sequence of Parabacteroides gordonii DSM 23371.</title>
        <authorList>
            <consortium name="The Broad Institute Genomics Platform"/>
            <person name="Earl A."/>
            <person name="Ward D."/>
            <person name="Feldgarden M."/>
            <person name="Gevers D."/>
            <person name="Martens E."/>
            <person name="Sakamoto M."/>
            <person name="Benno Y."/>
            <person name="Suzuki N."/>
            <person name="Matsunaga N."/>
            <person name="Koshihara K."/>
            <person name="Seki M."/>
            <person name="Komiya H."/>
            <person name="Walker B."/>
            <person name="Young S."/>
            <person name="Zeng Q."/>
            <person name="Gargeya S."/>
            <person name="Fitzgerald M."/>
            <person name="Haas B."/>
            <person name="Abouelleil A."/>
            <person name="Allen A.W."/>
            <person name="Alvarado L."/>
            <person name="Arachchi H.M."/>
            <person name="Berlin A.M."/>
            <person name="Chapman S.B."/>
            <person name="Gainer-Dewar J."/>
            <person name="Goldberg J."/>
            <person name="Griggs A."/>
            <person name="Gujja S."/>
            <person name="Hansen M."/>
            <person name="Howarth C."/>
            <person name="Imamovic A."/>
            <person name="Ireland A."/>
            <person name="Larimer J."/>
            <person name="McCowan C."/>
            <person name="Murphy C."/>
            <person name="Pearson M."/>
            <person name="Poon T.W."/>
            <person name="Priest M."/>
            <person name="Roberts A."/>
            <person name="Saif S."/>
            <person name="Shea T."/>
            <person name="Sisk P."/>
            <person name="Sykes S."/>
            <person name="Wortman J."/>
            <person name="Nusbaum C."/>
            <person name="Birren B."/>
        </authorList>
    </citation>
    <scope>NUCLEOTIDE SEQUENCE [LARGE SCALE GENOMIC DNA]</scope>
    <source>
        <strain evidence="5 6">MS-1</strain>
    </source>
</reference>
<evidence type="ECO:0000313" key="6">
    <source>
        <dbReference type="Proteomes" id="UP000033035"/>
    </source>
</evidence>
<keyword evidence="6" id="KW-1185">Reference proteome</keyword>
<dbReference type="SMART" id="SM00342">
    <property type="entry name" value="HTH_ARAC"/>
    <property type="match status" value="1"/>
</dbReference>
<evidence type="ECO:0000259" key="4">
    <source>
        <dbReference type="PROSITE" id="PS01124"/>
    </source>
</evidence>
<dbReference type="Pfam" id="PF12833">
    <property type="entry name" value="HTH_18"/>
    <property type="match status" value="1"/>
</dbReference>
<dbReference type="Proteomes" id="UP000033035">
    <property type="component" value="Unassembled WGS sequence"/>
</dbReference>
<dbReference type="InterPro" id="IPR009057">
    <property type="entry name" value="Homeodomain-like_sf"/>
</dbReference>
<dbReference type="GO" id="GO:0043565">
    <property type="term" value="F:sequence-specific DNA binding"/>
    <property type="evidence" value="ECO:0007669"/>
    <property type="project" value="InterPro"/>
</dbReference>
<evidence type="ECO:0000313" key="5">
    <source>
        <dbReference type="EMBL" id="KKB59221.1"/>
    </source>
</evidence>
<keyword evidence="2" id="KW-0238">DNA-binding</keyword>
<proteinExistence type="predicted"/>
<dbReference type="Pfam" id="PF20240">
    <property type="entry name" value="DUF6597"/>
    <property type="match status" value="1"/>
</dbReference>
<dbReference type="GO" id="GO:0003700">
    <property type="term" value="F:DNA-binding transcription factor activity"/>
    <property type="evidence" value="ECO:0007669"/>
    <property type="project" value="InterPro"/>
</dbReference>
<dbReference type="Gene3D" id="1.10.10.60">
    <property type="entry name" value="Homeodomain-like"/>
    <property type="match status" value="1"/>
</dbReference>
<dbReference type="InterPro" id="IPR018060">
    <property type="entry name" value="HTH_AraC"/>
</dbReference>